<protein>
    <submittedName>
        <fullName evidence="2">Uncharacterized protein</fullName>
    </submittedName>
</protein>
<dbReference type="EMBL" id="WJBH02000017">
    <property type="protein sequence ID" value="KAI9551328.1"/>
    <property type="molecule type" value="Genomic_DNA"/>
</dbReference>
<proteinExistence type="predicted"/>
<gene>
    <name evidence="2" type="ORF">GHT06_003260</name>
</gene>
<feature type="region of interest" description="Disordered" evidence="1">
    <location>
        <begin position="44"/>
        <end position="63"/>
    </location>
</feature>
<dbReference type="AlphaFoldDB" id="A0AAD5L5E1"/>
<accession>A0AAD5L5E1</accession>
<sequence length="88" mass="9918">MGNKKTSDVWKLFNQVKVNGKEVAVAFAKPLWFHLKRDDGRHKEEYAALKPQKQPSSKRRRTSHPPAILLDVYSCGEGTSAVSLLVLI</sequence>
<evidence type="ECO:0000313" key="3">
    <source>
        <dbReference type="Proteomes" id="UP000820818"/>
    </source>
</evidence>
<name>A0AAD5L5E1_9CRUS</name>
<evidence type="ECO:0000256" key="1">
    <source>
        <dbReference type="SAM" id="MobiDB-lite"/>
    </source>
</evidence>
<dbReference type="Proteomes" id="UP000820818">
    <property type="component" value="Unassembled WGS sequence"/>
</dbReference>
<evidence type="ECO:0000313" key="2">
    <source>
        <dbReference type="EMBL" id="KAI9551328.1"/>
    </source>
</evidence>
<reference evidence="2" key="1">
    <citation type="submission" date="2022-05" db="EMBL/GenBank/DDBJ databases">
        <title>A multi-omics perspective on studying reproductive biology in Daphnia sinensis.</title>
        <authorList>
            <person name="Jia J."/>
        </authorList>
    </citation>
    <scope>NUCLEOTIDE SEQUENCE</scope>
    <source>
        <strain evidence="2">WSL</strain>
    </source>
</reference>
<comment type="caution">
    <text evidence="2">The sequence shown here is derived from an EMBL/GenBank/DDBJ whole genome shotgun (WGS) entry which is preliminary data.</text>
</comment>
<keyword evidence="3" id="KW-1185">Reference proteome</keyword>
<organism evidence="2 3">
    <name type="scientific">Daphnia sinensis</name>
    <dbReference type="NCBI Taxonomy" id="1820382"/>
    <lineage>
        <taxon>Eukaryota</taxon>
        <taxon>Metazoa</taxon>
        <taxon>Ecdysozoa</taxon>
        <taxon>Arthropoda</taxon>
        <taxon>Crustacea</taxon>
        <taxon>Branchiopoda</taxon>
        <taxon>Diplostraca</taxon>
        <taxon>Cladocera</taxon>
        <taxon>Anomopoda</taxon>
        <taxon>Daphniidae</taxon>
        <taxon>Daphnia</taxon>
        <taxon>Daphnia similis group</taxon>
    </lineage>
</organism>